<dbReference type="EMBL" id="CP002877">
    <property type="protein sequence ID" value="AEI78319.1"/>
    <property type="molecule type" value="Genomic_DNA"/>
</dbReference>
<dbReference type="Pfam" id="PF03401">
    <property type="entry name" value="TctC"/>
    <property type="match status" value="1"/>
</dbReference>
<dbReference type="HOGENOM" id="CLU_045683_0_0_4"/>
<dbReference type="Gene3D" id="3.40.190.10">
    <property type="entry name" value="Periplasmic binding protein-like II"/>
    <property type="match status" value="1"/>
</dbReference>
<evidence type="ECO:0000313" key="2">
    <source>
        <dbReference type="EMBL" id="AEI78319.1"/>
    </source>
</evidence>
<organism evidence="2 3">
    <name type="scientific">Cupriavidus necator (strain ATCC 43291 / DSM 13513 / CCUG 52238 / LMG 8453 / N-1)</name>
    <name type="common">Ralstonia eutropha</name>
    <dbReference type="NCBI Taxonomy" id="1042878"/>
    <lineage>
        <taxon>Bacteria</taxon>
        <taxon>Pseudomonadati</taxon>
        <taxon>Pseudomonadota</taxon>
        <taxon>Betaproteobacteria</taxon>
        <taxon>Burkholderiales</taxon>
        <taxon>Burkholderiaceae</taxon>
        <taxon>Cupriavidus</taxon>
    </lineage>
</organism>
<dbReference type="InterPro" id="IPR042100">
    <property type="entry name" value="Bug_dom1"/>
</dbReference>
<evidence type="ECO:0000313" key="3">
    <source>
        <dbReference type="Proteomes" id="UP000006798"/>
    </source>
</evidence>
<accession>G0EV79</accession>
<gene>
    <name evidence="2" type="ordered locus">CNE_1c30070</name>
</gene>
<proteinExistence type="inferred from homology"/>
<dbReference type="PANTHER" id="PTHR42928">
    <property type="entry name" value="TRICARBOXYLATE-BINDING PROTEIN"/>
    <property type="match status" value="1"/>
</dbReference>
<name>G0EV79_CUPNN</name>
<dbReference type="InterPro" id="IPR005064">
    <property type="entry name" value="BUG"/>
</dbReference>
<dbReference type="KEGG" id="cnc:CNE_1c30070"/>
<dbReference type="CDD" id="cd13578">
    <property type="entry name" value="PBP2_Bug27"/>
    <property type="match status" value="1"/>
</dbReference>
<dbReference type="PANTHER" id="PTHR42928:SF5">
    <property type="entry name" value="BLR1237 PROTEIN"/>
    <property type="match status" value="1"/>
</dbReference>
<protein>
    <submittedName>
        <fullName evidence="2">Extra-cytoplasmic solute receptor</fullName>
    </submittedName>
</protein>
<dbReference type="Proteomes" id="UP000006798">
    <property type="component" value="Chromosome 1"/>
</dbReference>
<reference evidence="2 3" key="1">
    <citation type="journal article" date="2011" name="J. Bacteriol.">
        <title>Complete genome sequence of the type strain Cupriavidus necator N-1.</title>
        <authorList>
            <person name="Poehlein A."/>
            <person name="Kusian B."/>
            <person name="Friedrich B."/>
            <person name="Daniel R."/>
            <person name="Bowien B."/>
        </authorList>
    </citation>
    <scope>NUCLEOTIDE SEQUENCE [LARGE SCALE GENOMIC DNA]</scope>
    <source>
        <strain evidence="3">ATCC 43291 / DSM 13513 / CCUG 52238 / LMG 8453 / N-1</strain>
    </source>
</reference>
<comment type="similarity">
    <text evidence="1">Belongs to the UPF0065 (bug) family.</text>
</comment>
<dbReference type="SUPFAM" id="SSF53850">
    <property type="entry name" value="Periplasmic binding protein-like II"/>
    <property type="match status" value="1"/>
</dbReference>
<dbReference type="AlphaFoldDB" id="G0EV79"/>
<dbReference type="Gene3D" id="3.40.190.150">
    <property type="entry name" value="Bordetella uptake gene, domain 1"/>
    <property type="match status" value="1"/>
</dbReference>
<dbReference type="PIRSF" id="PIRSF017082">
    <property type="entry name" value="YflP"/>
    <property type="match status" value="1"/>
</dbReference>
<sequence>MPPLFFCPGGRRPCPSGHEFAAAAGRATGQESSLKTLMSSAERTRRRRLLLKILPLGAMPVPMLHAAAATGAEPPAGNRSIALVLPFPPGGSVDIVARQLQPGLKAALGQTVVVDNKPGAGGLIASSTVARAKPDGTTLLMAFDTHAINPFAYKQLPYDTFRDFSPISQLVRFPLVIAANPALPVANVRELVALAKARPDGVRYASSGIGSLNQLAAEALATEAGVRMLHVPYKGGGPAVQAVLSNEVDIFFSSYAAVQAHVAARTIKVLGVTGTSRLRQLPQVPTVAEQGLKGFEAYSWIGVFGPAGLPASTVTRIHDALVESLRQPRVVDALAAQGFEIVGGSPADLGNLVRREHDKWQAVAHKANIQFE</sequence>
<keyword evidence="2" id="KW-0675">Receptor</keyword>
<evidence type="ECO:0000256" key="1">
    <source>
        <dbReference type="ARBA" id="ARBA00006987"/>
    </source>
</evidence>